<gene>
    <name evidence="1" type="ORF">SAMN05192568_1005193</name>
</gene>
<organism evidence="1 2">
    <name type="scientific">Methylobacterium pseudosasicola</name>
    <dbReference type="NCBI Taxonomy" id="582667"/>
    <lineage>
        <taxon>Bacteria</taxon>
        <taxon>Pseudomonadati</taxon>
        <taxon>Pseudomonadota</taxon>
        <taxon>Alphaproteobacteria</taxon>
        <taxon>Hyphomicrobiales</taxon>
        <taxon>Methylobacteriaceae</taxon>
        <taxon>Methylobacterium</taxon>
    </lineage>
</organism>
<accession>A0A1I4I164</accession>
<dbReference type="EMBL" id="FOTK01000005">
    <property type="protein sequence ID" value="SFL48165.1"/>
    <property type="molecule type" value="Genomic_DNA"/>
</dbReference>
<evidence type="ECO:0000313" key="2">
    <source>
        <dbReference type="Proteomes" id="UP000199048"/>
    </source>
</evidence>
<sequence>MAPDNIDKLIFQFTARYAGYVLNRALGQCRPQRQFSPAIRESPALNALAIQSHGADGPLGNAASVVPMQRRGVEVWPVHTVRVSNYRG</sequence>
<reference evidence="2" key="1">
    <citation type="submission" date="2016-10" db="EMBL/GenBank/DDBJ databases">
        <authorList>
            <person name="Varghese N."/>
            <person name="Submissions S."/>
        </authorList>
    </citation>
    <scope>NUCLEOTIDE SEQUENCE [LARGE SCALE GENOMIC DNA]</scope>
    <source>
        <strain evidence="2">BL36</strain>
    </source>
</reference>
<evidence type="ECO:0000313" key="1">
    <source>
        <dbReference type="EMBL" id="SFL48165.1"/>
    </source>
</evidence>
<dbReference type="Gene3D" id="3.40.1190.20">
    <property type="match status" value="1"/>
</dbReference>
<dbReference type="GO" id="GO:0003824">
    <property type="term" value="F:catalytic activity"/>
    <property type="evidence" value="ECO:0007669"/>
    <property type="project" value="UniProtKB-ARBA"/>
</dbReference>
<keyword evidence="2" id="KW-1185">Reference proteome</keyword>
<dbReference type="InterPro" id="IPR029056">
    <property type="entry name" value="Ribokinase-like"/>
</dbReference>
<dbReference type="AlphaFoldDB" id="A0A1I4I164"/>
<protein>
    <submittedName>
        <fullName evidence="1">Uncharacterized protein</fullName>
    </submittedName>
</protein>
<dbReference type="STRING" id="582667.SAMN05192568_1005193"/>
<name>A0A1I4I164_9HYPH</name>
<dbReference type="Proteomes" id="UP000199048">
    <property type="component" value="Unassembled WGS sequence"/>
</dbReference>
<proteinExistence type="predicted"/>
<dbReference type="SUPFAM" id="SSF53613">
    <property type="entry name" value="Ribokinase-like"/>
    <property type="match status" value="1"/>
</dbReference>